<protein>
    <submittedName>
        <fullName evidence="1">Uncharacterized protein</fullName>
    </submittedName>
</protein>
<comment type="caution">
    <text evidence="1">The sequence shown here is derived from an EMBL/GenBank/DDBJ whole genome shotgun (WGS) entry which is preliminary data.</text>
</comment>
<accession>A0ABV1KXM8</accession>
<proteinExistence type="predicted"/>
<reference evidence="1 2" key="1">
    <citation type="journal article" date="2023" name="Genome Announc.">
        <title>Pan-Genome Analyses of the Genus Cohnella and Proposal of the Novel Species Cohnella silvisoli sp. nov., Isolated from Forest Soil.</title>
        <authorList>
            <person name="Wang C."/>
            <person name="Mao L."/>
            <person name="Bao G."/>
            <person name="Zhu H."/>
        </authorList>
    </citation>
    <scope>NUCLEOTIDE SEQUENCE [LARGE SCALE GENOMIC DNA]</scope>
    <source>
        <strain evidence="1 2">NL03-T5-1</strain>
    </source>
</reference>
<gene>
    <name evidence="1" type="ORF">QJS35_21020</name>
</gene>
<dbReference type="Proteomes" id="UP001493487">
    <property type="component" value="Unassembled WGS sequence"/>
</dbReference>
<dbReference type="EMBL" id="JASKHM010000013">
    <property type="protein sequence ID" value="MEQ4484874.1"/>
    <property type="molecule type" value="Genomic_DNA"/>
</dbReference>
<dbReference type="RefSeq" id="WP_232184926.1">
    <property type="nucleotide sequence ID" value="NZ_JAIOAP010000003.1"/>
</dbReference>
<name>A0ABV1KXM8_9BACL</name>
<evidence type="ECO:0000313" key="2">
    <source>
        <dbReference type="Proteomes" id="UP001493487"/>
    </source>
</evidence>
<sequence length="117" mass="13624">MFYSTPWTSDPRFQPYIYPINVIYPGNQPIPFQDTACISKAEEELNQLFRLLWEQHVAWTRMLIISIAASLPDESLVTERLLRNPPDMAEVFKRFYGNEIAARFSSLTESERSPLPL</sequence>
<evidence type="ECO:0000313" key="1">
    <source>
        <dbReference type="EMBL" id="MEQ4484874.1"/>
    </source>
</evidence>
<organism evidence="1 2">
    <name type="scientific">Cohnella silvisoli</name>
    <dbReference type="NCBI Taxonomy" id="2873699"/>
    <lineage>
        <taxon>Bacteria</taxon>
        <taxon>Bacillati</taxon>
        <taxon>Bacillota</taxon>
        <taxon>Bacilli</taxon>
        <taxon>Bacillales</taxon>
        <taxon>Paenibacillaceae</taxon>
        <taxon>Cohnella</taxon>
    </lineage>
</organism>
<keyword evidence="2" id="KW-1185">Reference proteome</keyword>